<evidence type="ECO:0000313" key="4">
    <source>
        <dbReference type="Proteomes" id="UP000254925"/>
    </source>
</evidence>
<evidence type="ECO:0000313" key="3">
    <source>
        <dbReference type="EMBL" id="RDI59990.1"/>
    </source>
</evidence>
<accession>A0A370HNS5</accession>
<name>A0A370HNS5_9HYPH</name>
<comment type="caution">
    <text evidence="3">The sequence shown here is derived from an EMBL/GenBank/DDBJ whole genome shotgun (WGS) entry which is preliminary data.</text>
</comment>
<feature type="transmembrane region" description="Helical" evidence="2">
    <location>
        <begin position="77"/>
        <end position="96"/>
    </location>
</feature>
<evidence type="ECO:0000256" key="1">
    <source>
        <dbReference type="SAM" id="MobiDB-lite"/>
    </source>
</evidence>
<keyword evidence="2" id="KW-1133">Transmembrane helix</keyword>
<feature type="compositionally biased region" description="Pro residues" evidence="1">
    <location>
        <begin position="64"/>
        <end position="73"/>
    </location>
</feature>
<gene>
    <name evidence="3" type="ORF">DES45_103248</name>
</gene>
<dbReference type="Proteomes" id="UP000254925">
    <property type="component" value="Unassembled WGS sequence"/>
</dbReference>
<dbReference type="AlphaFoldDB" id="A0A370HNS5"/>
<proteinExistence type="predicted"/>
<keyword evidence="4" id="KW-1185">Reference proteome</keyword>
<protein>
    <submittedName>
        <fullName evidence="3">Uncharacterized protein</fullName>
    </submittedName>
</protein>
<reference evidence="3 4" key="1">
    <citation type="submission" date="2018-07" db="EMBL/GenBank/DDBJ databases">
        <title>Genomic Encyclopedia of Type Strains, Phase IV (KMG-IV): sequencing the most valuable type-strain genomes for metagenomic binning, comparative biology and taxonomic classification.</title>
        <authorList>
            <person name="Goeker M."/>
        </authorList>
    </citation>
    <scope>NUCLEOTIDE SEQUENCE [LARGE SCALE GENOMIC DNA]</scope>
    <source>
        <strain evidence="3 4">DSM 14364</strain>
    </source>
</reference>
<organism evidence="3 4">
    <name type="scientific">Microvirga subterranea</name>
    <dbReference type="NCBI Taxonomy" id="186651"/>
    <lineage>
        <taxon>Bacteria</taxon>
        <taxon>Pseudomonadati</taxon>
        <taxon>Pseudomonadota</taxon>
        <taxon>Alphaproteobacteria</taxon>
        <taxon>Hyphomicrobiales</taxon>
        <taxon>Methylobacteriaceae</taxon>
        <taxon>Microvirga</taxon>
    </lineage>
</organism>
<sequence length="100" mass="11494">MSDHVEYWWVTYSDEVQPAEVTFRGGIPVHARLIGSRDIVTANLIELMERLPTTPKRSSEQFRPPSPPPPRQPTSPLWLIGIILLTLVYWFSGYLFDAIK</sequence>
<keyword evidence="2" id="KW-0812">Transmembrane</keyword>
<evidence type="ECO:0000256" key="2">
    <source>
        <dbReference type="SAM" id="Phobius"/>
    </source>
</evidence>
<feature type="region of interest" description="Disordered" evidence="1">
    <location>
        <begin position="51"/>
        <end position="75"/>
    </location>
</feature>
<dbReference type="RefSeq" id="WP_147282374.1">
    <property type="nucleotide sequence ID" value="NZ_QQBB01000003.1"/>
</dbReference>
<keyword evidence="2" id="KW-0472">Membrane</keyword>
<dbReference type="EMBL" id="QQBB01000003">
    <property type="protein sequence ID" value="RDI59990.1"/>
    <property type="molecule type" value="Genomic_DNA"/>
</dbReference>
<dbReference type="OrthoDB" id="8021176at2"/>